<sequence>MKKKGIIRTILLLGILIFPSVESILPITNPETHIGIKENKNIESLERMHNSSKSSDEIDGEDSTNIARFKNENKNADIKLATFSKPNQIYSSENTTIDTGRKTLQAENLASTGLLSIYTPLDTEDILSTTYKTEPELHIKNAPNTHPVSTKYTFSEKCIEQKDSEMTNLYSAISDSQELASEYSSNLEKIQLMKMLESIVIKHTHLPKLVHSNDFKIIHSIFTNKDRNVAKIFRVSGKIENKTLWEVLRACEEGDHIDINNNCTDHILRVTLLYPSNLIYIPLIVHALLTLYDPTKISDTCLTLSQFDFLPNKNIFNDFQVFKIIQKLTISNVTICTSALNTLCGFTNLKELSFETDTVLYSNNTILRMHLPNLESLKIHCINKYYANLILTGLNSCNNLKSLDIIGIDFMDTMGLNFISNHMSIASLTLKNIVFDGCPDFFFLKRMQALKRLTMRSIFYSYTEKFKIEDLSVIKQNYNYINLDLGYLGSKIPEDYENIITRNREVGKGISLTDLCIDNKLYKDLGLDKIEPVKGHRHNICIAFANNIECGWVDSILLEFSLSSTHYQLDINTKPCTKIPMAMLLEYIRNIAFPFLQAKTIEKIHLLNSLNIFKKNAIMDILSDQIMKYAKNNKIKRLKLMSLVPSTAIDLYKIIIFNNSMPDLYGVDLINIEFVLTNTKPTSQDEESVMKYYKEYIQANTSSFYFKLCTFVKNGSAFKITGHP</sequence>
<feature type="signal peptide" evidence="1">
    <location>
        <begin position="1"/>
        <end position="23"/>
    </location>
</feature>
<evidence type="ECO:0000313" key="2">
    <source>
        <dbReference type="EMBL" id="EIJ87199.1"/>
    </source>
</evidence>
<dbReference type="InParanoid" id="I3EDA2"/>
<proteinExistence type="predicted"/>
<evidence type="ECO:0000313" key="3">
    <source>
        <dbReference type="Proteomes" id="UP000002872"/>
    </source>
</evidence>
<feature type="chain" id="PRO_5003670546" description="CRAL-TRIO domain-containing protein" evidence="1">
    <location>
        <begin position="24"/>
        <end position="724"/>
    </location>
</feature>
<dbReference type="OrthoDB" id="10305170at2759"/>
<dbReference type="InterPro" id="IPR032675">
    <property type="entry name" value="LRR_dom_sf"/>
</dbReference>
<keyword evidence="3" id="KW-1185">Reference proteome</keyword>
<reference evidence="2" key="1">
    <citation type="submission" date="2011-01" db="EMBL/GenBank/DDBJ databases">
        <title>The Genome Sequence of Nematocida parisii strain ERTm3.</title>
        <authorList>
            <consortium name="The Broad Institute Genome Sequencing Platform"/>
            <consortium name="The Broad Institute Genome Sequencing Center for Infectious Disease"/>
            <person name="Cuomo C."/>
            <person name="Troemel E."/>
            <person name="Young S.K."/>
            <person name="Zeng Q."/>
            <person name="Gargeya S."/>
            <person name="Fitzgerald M."/>
            <person name="Haas B."/>
            <person name="Abouelleil A."/>
            <person name="Alvarado L."/>
            <person name="Arachchi H.M."/>
            <person name="Berlin A."/>
            <person name="Chapman S.B."/>
            <person name="Gearin G."/>
            <person name="Goldberg J."/>
            <person name="Griggs A."/>
            <person name="Gujja S."/>
            <person name="Hansen M."/>
            <person name="Heiman D."/>
            <person name="Howarth C."/>
            <person name="Larimer J."/>
            <person name="Lui A."/>
            <person name="MacDonald P.J.P."/>
            <person name="McCowen C."/>
            <person name="Montmayeur A."/>
            <person name="Murphy C."/>
            <person name="Neiman D."/>
            <person name="Pearson M."/>
            <person name="Priest M."/>
            <person name="Roberts A."/>
            <person name="Saif S."/>
            <person name="Shea T."/>
            <person name="Sisk P."/>
            <person name="Stolte C."/>
            <person name="Sykes S."/>
            <person name="Wortman J."/>
            <person name="Nusbaum C."/>
            <person name="Birren B."/>
        </authorList>
    </citation>
    <scope>NUCLEOTIDE SEQUENCE</scope>
    <source>
        <strain evidence="2">ERTm3</strain>
    </source>
</reference>
<gene>
    <name evidence="2" type="ORF">NEQG_02534</name>
</gene>
<dbReference type="HOGENOM" id="CLU_015892_0_0_1"/>
<dbReference type="VEuPathDB" id="MicrosporidiaDB:NEQG_02534"/>
<name>I3EDA2_NEMP3</name>
<dbReference type="AlphaFoldDB" id="I3EDA2"/>
<dbReference type="EMBL" id="GL870884">
    <property type="protein sequence ID" value="EIJ87199.1"/>
    <property type="molecule type" value="Genomic_DNA"/>
</dbReference>
<dbReference type="Proteomes" id="UP000002872">
    <property type="component" value="Unassembled WGS sequence"/>
</dbReference>
<protein>
    <recommendedName>
        <fullName evidence="4">CRAL-TRIO domain-containing protein</fullName>
    </recommendedName>
</protein>
<evidence type="ECO:0000256" key="1">
    <source>
        <dbReference type="SAM" id="SignalP"/>
    </source>
</evidence>
<keyword evidence="1" id="KW-0732">Signal</keyword>
<accession>I3EDA2</accession>
<evidence type="ECO:0008006" key="4">
    <source>
        <dbReference type="Google" id="ProtNLM"/>
    </source>
</evidence>
<dbReference type="SUPFAM" id="SSF52047">
    <property type="entry name" value="RNI-like"/>
    <property type="match status" value="1"/>
</dbReference>
<organism evidence="2 3">
    <name type="scientific">Nematocida parisii (strain ERTm3)</name>
    <name type="common">Nematode killer fungus</name>
    <dbReference type="NCBI Taxonomy" id="935791"/>
    <lineage>
        <taxon>Eukaryota</taxon>
        <taxon>Fungi</taxon>
        <taxon>Fungi incertae sedis</taxon>
        <taxon>Microsporidia</taxon>
        <taxon>Nematocida</taxon>
    </lineage>
</organism>
<dbReference type="Gene3D" id="3.80.10.10">
    <property type="entry name" value="Ribonuclease Inhibitor"/>
    <property type="match status" value="1"/>
</dbReference>